<evidence type="ECO:0000256" key="3">
    <source>
        <dbReference type="ARBA" id="ARBA00022597"/>
    </source>
</evidence>
<dbReference type="NCBIfam" id="TIGR01003">
    <property type="entry name" value="PTS_HPr_family"/>
    <property type="match status" value="1"/>
</dbReference>
<dbReference type="HOGENOM" id="CLU_136230_2_2_9"/>
<dbReference type="InterPro" id="IPR035895">
    <property type="entry name" value="HPr-like_sf"/>
</dbReference>
<evidence type="ECO:0000313" key="6">
    <source>
        <dbReference type="Proteomes" id="UP000032633"/>
    </source>
</evidence>
<dbReference type="Proteomes" id="UP000032633">
    <property type="component" value="Chromosome"/>
</dbReference>
<name>A0A0D5NFG4_9BACL</name>
<protein>
    <recommendedName>
        <fullName evidence="2">Phosphocarrier protein HPr</fullName>
    </recommendedName>
</protein>
<evidence type="ECO:0000256" key="1">
    <source>
        <dbReference type="ARBA" id="ARBA00003681"/>
    </source>
</evidence>
<dbReference type="InterPro" id="IPR000032">
    <property type="entry name" value="HPr-like"/>
</dbReference>
<accession>A0A0D5NFG4</accession>
<comment type="function">
    <text evidence="1">General (non sugar-specific) component of the phosphoenolpyruvate-dependent sugar phosphotransferase system (sugar PTS). This major carbohydrate active-transport system catalyzes the phosphorylation of incoming sugar substrates concomitantly with their translocation across the cell membrane. The phosphoryl group from phosphoenolpyruvate (PEP) is transferred to the phosphoryl carrier protein HPr by enzyme I. Phospho-HPr then transfers it to the PTS EIIA domain.</text>
</comment>
<reference evidence="6" key="2">
    <citation type="submission" date="2015-03" db="EMBL/GenBank/DDBJ databases">
        <title>Genome sequence of Paenibacillus beijingensis strain DSM 24997T.</title>
        <authorList>
            <person name="Kwak Y."/>
            <person name="Shin J.-H."/>
        </authorList>
    </citation>
    <scope>NUCLEOTIDE SEQUENCE [LARGE SCALE GENOMIC DNA]</scope>
    <source>
        <strain evidence="6">DSM 24997</strain>
    </source>
</reference>
<evidence type="ECO:0000313" key="5">
    <source>
        <dbReference type="EMBL" id="AJY74109.1"/>
    </source>
</evidence>
<dbReference type="AlphaFoldDB" id="A0A0D5NFG4"/>
<dbReference type="EMBL" id="CP011058">
    <property type="protein sequence ID" value="AJY74109.1"/>
    <property type="molecule type" value="Genomic_DNA"/>
</dbReference>
<keyword evidence="6" id="KW-1185">Reference proteome</keyword>
<dbReference type="PANTHER" id="PTHR33705:SF1">
    <property type="entry name" value="PHOSPHOCARRIER PROTEIN HPR"/>
    <property type="match status" value="1"/>
</dbReference>
<sequence length="90" mass="9559">MVTKNTVIRNESGFHIRPAQLFTEQAAKFQSAIKVTIQDPHTVVDGKSILGLMTLGLTKGKEITISAEGSDEADAIEALISLVDSGFGEA</sequence>
<dbReference type="PATRIC" id="fig|1126833.4.peg.1154"/>
<organism evidence="5 6">
    <name type="scientific">Paenibacillus beijingensis</name>
    <dbReference type="NCBI Taxonomy" id="1126833"/>
    <lineage>
        <taxon>Bacteria</taxon>
        <taxon>Bacillati</taxon>
        <taxon>Bacillota</taxon>
        <taxon>Bacilli</taxon>
        <taxon>Bacillales</taxon>
        <taxon>Paenibacillaceae</taxon>
        <taxon>Paenibacillus</taxon>
    </lineage>
</organism>
<proteinExistence type="predicted"/>
<reference evidence="5 6" key="1">
    <citation type="journal article" date="2015" name="J. Biotechnol.">
        <title>Complete genome sequence of Paenibacillus beijingensis 7188(T) (=DSM 24997(T)), a novel rhizobacterium from jujube garden soil.</title>
        <authorList>
            <person name="Kwak Y."/>
            <person name="Shin J.H."/>
        </authorList>
    </citation>
    <scope>NUCLEOTIDE SEQUENCE [LARGE SCALE GENOMIC DNA]</scope>
    <source>
        <strain evidence="5 6">DSM 24997</strain>
    </source>
</reference>
<dbReference type="SUPFAM" id="SSF55594">
    <property type="entry name" value="HPr-like"/>
    <property type="match status" value="1"/>
</dbReference>
<feature type="domain" description="HPr" evidence="4">
    <location>
        <begin position="1"/>
        <end position="90"/>
    </location>
</feature>
<gene>
    <name evidence="5" type="ORF">VN24_05210</name>
</gene>
<dbReference type="RefSeq" id="WP_045669545.1">
    <property type="nucleotide sequence ID" value="NZ_CP011058.1"/>
</dbReference>
<dbReference type="InterPro" id="IPR050399">
    <property type="entry name" value="HPr"/>
</dbReference>
<evidence type="ECO:0000256" key="2">
    <source>
        <dbReference type="ARBA" id="ARBA00020422"/>
    </source>
</evidence>
<dbReference type="STRING" id="1126833.VN24_05210"/>
<keyword evidence="3" id="KW-0762">Sugar transport</keyword>
<dbReference type="PROSITE" id="PS51350">
    <property type="entry name" value="PTS_HPR_DOM"/>
    <property type="match status" value="1"/>
</dbReference>
<keyword evidence="3" id="KW-0813">Transport</keyword>
<evidence type="ECO:0000259" key="4">
    <source>
        <dbReference type="PROSITE" id="PS51350"/>
    </source>
</evidence>
<dbReference type="PANTHER" id="PTHR33705">
    <property type="entry name" value="PHOSPHOCARRIER PROTEIN HPR"/>
    <property type="match status" value="1"/>
</dbReference>
<dbReference type="KEGG" id="pbj:VN24_05210"/>
<dbReference type="Gene3D" id="3.30.1340.10">
    <property type="entry name" value="HPr-like"/>
    <property type="match status" value="1"/>
</dbReference>
<dbReference type="Pfam" id="PF00381">
    <property type="entry name" value="PTS-HPr"/>
    <property type="match status" value="1"/>
</dbReference>
<dbReference type="PRINTS" id="PR00107">
    <property type="entry name" value="PHOSPHOCPHPR"/>
</dbReference>
<dbReference type="OrthoDB" id="9809047at2"/>